<proteinExistence type="predicted"/>
<organism evidence="2">
    <name type="scientific">Arundo donax</name>
    <name type="common">Giant reed</name>
    <name type="synonym">Donax arundinaceus</name>
    <dbReference type="NCBI Taxonomy" id="35708"/>
    <lineage>
        <taxon>Eukaryota</taxon>
        <taxon>Viridiplantae</taxon>
        <taxon>Streptophyta</taxon>
        <taxon>Embryophyta</taxon>
        <taxon>Tracheophyta</taxon>
        <taxon>Spermatophyta</taxon>
        <taxon>Magnoliopsida</taxon>
        <taxon>Liliopsida</taxon>
        <taxon>Poales</taxon>
        <taxon>Poaceae</taxon>
        <taxon>PACMAD clade</taxon>
        <taxon>Arundinoideae</taxon>
        <taxon>Arundineae</taxon>
        <taxon>Arundo</taxon>
    </lineage>
</organism>
<accession>A0A0A9HP93</accession>
<feature type="compositionally biased region" description="Basic and acidic residues" evidence="1">
    <location>
        <begin position="17"/>
        <end position="28"/>
    </location>
</feature>
<name>A0A0A9HP93_ARUDO</name>
<dbReference type="EMBL" id="GBRH01163163">
    <property type="protein sequence ID" value="JAE34733.1"/>
    <property type="molecule type" value="Transcribed_RNA"/>
</dbReference>
<evidence type="ECO:0000256" key="1">
    <source>
        <dbReference type="SAM" id="MobiDB-lite"/>
    </source>
</evidence>
<reference evidence="2" key="1">
    <citation type="submission" date="2014-09" db="EMBL/GenBank/DDBJ databases">
        <authorList>
            <person name="Magalhaes I.L.F."/>
            <person name="Oliveira U."/>
            <person name="Santos F.R."/>
            <person name="Vidigal T.H.D.A."/>
            <person name="Brescovit A.D."/>
            <person name="Santos A.J."/>
        </authorList>
    </citation>
    <scope>NUCLEOTIDE SEQUENCE</scope>
    <source>
        <tissue evidence="2">Shoot tissue taken approximately 20 cm above the soil surface</tissue>
    </source>
</reference>
<sequence length="50" mass="5997">MNRITKSKGHSINSTRLRSEQHERDNKGRNRSHHQTVEITFATYLRFPYP</sequence>
<feature type="region of interest" description="Disordered" evidence="1">
    <location>
        <begin position="1"/>
        <end position="37"/>
    </location>
</feature>
<dbReference type="AlphaFoldDB" id="A0A0A9HP93"/>
<reference evidence="2" key="2">
    <citation type="journal article" date="2015" name="Data Brief">
        <title>Shoot transcriptome of the giant reed, Arundo donax.</title>
        <authorList>
            <person name="Barrero R.A."/>
            <person name="Guerrero F.D."/>
            <person name="Moolhuijzen P."/>
            <person name="Goolsby J.A."/>
            <person name="Tidwell J."/>
            <person name="Bellgard S.E."/>
            <person name="Bellgard M.I."/>
        </authorList>
    </citation>
    <scope>NUCLEOTIDE SEQUENCE</scope>
    <source>
        <tissue evidence="2">Shoot tissue taken approximately 20 cm above the soil surface</tissue>
    </source>
</reference>
<evidence type="ECO:0000313" key="2">
    <source>
        <dbReference type="EMBL" id="JAE34733.1"/>
    </source>
</evidence>
<protein>
    <submittedName>
        <fullName evidence="2">Uncharacterized protein</fullName>
    </submittedName>
</protein>